<gene>
    <name evidence="2" type="ORF">BDN71DRAFT_1494241</name>
</gene>
<proteinExistence type="predicted"/>
<dbReference type="Pfam" id="PF07093">
    <property type="entry name" value="SGT1"/>
    <property type="match status" value="1"/>
</dbReference>
<feature type="compositionally biased region" description="Basic and acidic residues" evidence="1">
    <location>
        <begin position="612"/>
        <end position="626"/>
    </location>
</feature>
<keyword evidence="3" id="KW-1185">Reference proteome</keyword>
<feature type="compositionally biased region" description="Basic and acidic residues" evidence="1">
    <location>
        <begin position="785"/>
        <end position="797"/>
    </location>
</feature>
<dbReference type="PANTHER" id="PTHR13060">
    <property type="entry name" value="SGT1 PROTEIN HSGT1 SUPPRESSOR OF GCR2"/>
    <property type="match status" value="1"/>
</dbReference>
<dbReference type="PANTHER" id="PTHR13060:SF0">
    <property type="entry name" value="PROTEIN ECDYSONELESS HOMOLOG"/>
    <property type="match status" value="1"/>
</dbReference>
<protein>
    <submittedName>
        <fullName evidence="2">SGT1-domain-containing protein</fullName>
    </submittedName>
</protein>
<dbReference type="InterPro" id="IPR010770">
    <property type="entry name" value="Ecd"/>
</dbReference>
<feature type="region of interest" description="Disordered" evidence="1">
    <location>
        <begin position="708"/>
        <end position="824"/>
    </location>
</feature>
<name>A0A9P6A1A7_PLEER</name>
<feature type="compositionally biased region" description="Basic and acidic residues" evidence="1">
    <location>
        <begin position="530"/>
        <end position="547"/>
    </location>
</feature>
<accession>A0A9P6A1A7</accession>
<dbReference type="GO" id="GO:0005634">
    <property type="term" value="C:nucleus"/>
    <property type="evidence" value="ECO:0007669"/>
    <property type="project" value="TreeGrafter"/>
</dbReference>
<feature type="region of interest" description="Disordered" evidence="1">
    <location>
        <begin position="567"/>
        <end position="678"/>
    </location>
</feature>
<sequence length="889" mass="98530">MDIFNRPPTISDDTLQYTLYPPAELADQVSVTSFAACIASFVETLLLPSFIWHKESFELKAVSDPGVANRWLLEGRMRVGDCVDDEWCVVWLFKEISAKWDLAISVFDSDGEFLLIEAAEGLPKWVTPGNSENRVWIYGSRLHLIPLSHISPPSRPRKRRRSHDSDDEGTAGIAGNDDGGWIAVEDALKLIFDRNVNTLAPPEVERLVWKRISGYPAATKNHVHMTKAWIPTDIARALSVDASLVQKAVEAFYTRDATQLRAAHRMSRFPPESSVLTSVKMTRTAYAQLVGQKFYPPKIFGRWSEKEGTPERRWREVGMKLACGFEMLYQETKKILPFDNSSVEAYKSELNGSGAYKKYIDNLKNSTYFRGEAEGSVLWKELEKKAADIYVMTLRVEASRPTFASSLTKALSQSSDTVPAVQSVEDPDDWLIIDSDSFDQMLERSMSGNKAKDDTAMDVDSGGITAEDQLANEQAVKLRSLASKVEEFVEGQGDLEGARFADEASDDEEFSDGMPSTDSGDSDDESDINISDRNDKVRDTDNREDAAHRQAAMDNLIPGILPSEYGKMPASFHSNSQRVARASNDGDTEGDTDPRGAAGRTPEGRQTVGDDNIDKLYADSRMDKAARASVSSSEKPIRQPILPRDQYDGVVDSDDETDEEEEEEDEEDQPQLVGDIEVDMGEEEEEFLEFARQTLGINDEQWESIIKDRTDRGAFVPTSARELPTVDITSQTTPQTVKEGNGRTSTSEQRPNSKLDSFDAVMQALDAELSRSSNKSTALPPRQHTAADKGKGKEHTEFSPASGLDKILEGAGSEYENEDIEKAMEAELKAALEKEGDGEGDNDFDGDGGMDYNLIKNFLESFKSQAGLSGPVGNLAGRLQHGWLPRDET</sequence>
<dbReference type="OrthoDB" id="27237at2759"/>
<reference evidence="2" key="1">
    <citation type="submission" date="2020-11" db="EMBL/GenBank/DDBJ databases">
        <authorList>
            <consortium name="DOE Joint Genome Institute"/>
            <person name="Ahrendt S."/>
            <person name="Riley R."/>
            <person name="Andreopoulos W."/>
            <person name="Labutti K."/>
            <person name="Pangilinan J."/>
            <person name="Ruiz-Duenas F.J."/>
            <person name="Barrasa J.M."/>
            <person name="Sanchez-Garcia M."/>
            <person name="Camarero S."/>
            <person name="Miyauchi S."/>
            <person name="Serrano A."/>
            <person name="Linde D."/>
            <person name="Babiker R."/>
            <person name="Drula E."/>
            <person name="Ayuso-Fernandez I."/>
            <person name="Pacheco R."/>
            <person name="Padilla G."/>
            <person name="Ferreira P."/>
            <person name="Barriuso J."/>
            <person name="Kellner H."/>
            <person name="Castanera R."/>
            <person name="Alfaro M."/>
            <person name="Ramirez L."/>
            <person name="Pisabarro A.G."/>
            <person name="Kuo A."/>
            <person name="Tritt A."/>
            <person name="Lipzen A."/>
            <person name="He G."/>
            <person name="Yan M."/>
            <person name="Ng V."/>
            <person name="Cullen D."/>
            <person name="Martin F."/>
            <person name="Rosso M.-N."/>
            <person name="Henrissat B."/>
            <person name="Hibbett D."/>
            <person name="Martinez A.T."/>
            <person name="Grigoriev I.V."/>
        </authorList>
    </citation>
    <scope>NUCLEOTIDE SEQUENCE</scope>
    <source>
        <strain evidence="2">ATCC 90797</strain>
    </source>
</reference>
<organism evidence="2 3">
    <name type="scientific">Pleurotus eryngii</name>
    <name type="common">Boletus of the steppes</name>
    <dbReference type="NCBI Taxonomy" id="5323"/>
    <lineage>
        <taxon>Eukaryota</taxon>
        <taxon>Fungi</taxon>
        <taxon>Dikarya</taxon>
        <taxon>Basidiomycota</taxon>
        <taxon>Agaricomycotina</taxon>
        <taxon>Agaricomycetes</taxon>
        <taxon>Agaricomycetidae</taxon>
        <taxon>Agaricales</taxon>
        <taxon>Pleurotineae</taxon>
        <taxon>Pleurotaceae</taxon>
        <taxon>Pleurotus</taxon>
    </lineage>
</organism>
<feature type="compositionally biased region" description="Polar residues" evidence="1">
    <location>
        <begin position="727"/>
        <end position="750"/>
    </location>
</feature>
<evidence type="ECO:0000313" key="3">
    <source>
        <dbReference type="Proteomes" id="UP000807025"/>
    </source>
</evidence>
<dbReference type="Proteomes" id="UP000807025">
    <property type="component" value="Unassembled WGS sequence"/>
</dbReference>
<feature type="compositionally biased region" description="Acidic residues" evidence="1">
    <location>
        <begin position="651"/>
        <end position="669"/>
    </location>
</feature>
<evidence type="ECO:0000313" key="2">
    <source>
        <dbReference type="EMBL" id="KAF9498063.1"/>
    </source>
</evidence>
<evidence type="ECO:0000256" key="1">
    <source>
        <dbReference type="SAM" id="MobiDB-lite"/>
    </source>
</evidence>
<dbReference type="EMBL" id="MU154539">
    <property type="protein sequence ID" value="KAF9498063.1"/>
    <property type="molecule type" value="Genomic_DNA"/>
</dbReference>
<dbReference type="AlphaFoldDB" id="A0A9P6A1A7"/>
<feature type="region of interest" description="Disordered" evidence="1">
    <location>
        <begin position="149"/>
        <end position="174"/>
    </location>
</feature>
<feature type="region of interest" description="Disordered" evidence="1">
    <location>
        <begin position="493"/>
        <end position="547"/>
    </location>
</feature>
<comment type="caution">
    <text evidence="2">The sequence shown here is derived from an EMBL/GenBank/DDBJ whole genome shotgun (WGS) entry which is preliminary data.</text>
</comment>